<dbReference type="PANTHER" id="PTHR18919:SF107">
    <property type="entry name" value="ACETYL-COA ACETYLTRANSFERASE, CYTOSOLIC"/>
    <property type="match status" value="1"/>
</dbReference>
<evidence type="ECO:0000256" key="1">
    <source>
        <dbReference type="ARBA" id="ARBA00010982"/>
    </source>
</evidence>
<name>A0A645CZK4_9ZZZZ</name>
<dbReference type="SUPFAM" id="SSF53901">
    <property type="entry name" value="Thiolase-like"/>
    <property type="match status" value="2"/>
</dbReference>
<dbReference type="InterPro" id="IPR002155">
    <property type="entry name" value="Thiolase"/>
</dbReference>
<gene>
    <name evidence="6" type="primary">thlA_28</name>
    <name evidence="6" type="ORF">SDC9_129465</name>
</gene>
<dbReference type="InterPro" id="IPR016039">
    <property type="entry name" value="Thiolase-like"/>
</dbReference>
<feature type="domain" description="Thiolase N-terminal" evidence="4">
    <location>
        <begin position="1"/>
        <end position="148"/>
    </location>
</feature>
<dbReference type="InterPro" id="IPR020616">
    <property type="entry name" value="Thiolase_N"/>
</dbReference>
<dbReference type="PANTHER" id="PTHR18919">
    <property type="entry name" value="ACETYL-COA C-ACYLTRANSFERASE"/>
    <property type="match status" value="1"/>
</dbReference>
<dbReference type="InterPro" id="IPR020610">
    <property type="entry name" value="Thiolase_AS"/>
</dbReference>
<protein>
    <submittedName>
        <fullName evidence="6">Acetyl-CoA acetyltransferase</fullName>
        <ecNumber evidence="6">2.3.1.9</ecNumber>
    </submittedName>
</protein>
<evidence type="ECO:0000256" key="3">
    <source>
        <dbReference type="ARBA" id="ARBA00023315"/>
    </source>
</evidence>
<dbReference type="PROSITE" id="PS00099">
    <property type="entry name" value="THIOLASE_3"/>
    <property type="match status" value="1"/>
</dbReference>
<dbReference type="AlphaFoldDB" id="A0A645CZK4"/>
<keyword evidence="2 6" id="KW-0808">Transferase</keyword>
<dbReference type="InterPro" id="IPR020617">
    <property type="entry name" value="Thiolase_C"/>
</dbReference>
<evidence type="ECO:0000259" key="5">
    <source>
        <dbReference type="Pfam" id="PF02803"/>
    </source>
</evidence>
<feature type="domain" description="Thiolase C-terminal" evidence="5">
    <location>
        <begin position="155"/>
        <end position="276"/>
    </location>
</feature>
<evidence type="ECO:0000313" key="6">
    <source>
        <dbReference type="EMBL" id="MPM82404.1"/>
    </source>
</evidence>
<sequence>MSNAQYYLRNARRGYSVGNGVLLDPNTESQPRSQPIDQYGSLTMGMTAENIAEKYNISRQEQDEFACESQVKTNSAILNGTFKDEIMPVPIVSRKQTTLFEVDEHPRLTSMEELAKLKAVFKKDGTVTAGNASGRNDGAALLLLAEEEKAKQLGLKPMARIVSQAAAGVSPAYMGLGPVPATQLALKRAGLTVGDIGLIELNEAFAAQSLGVIQELGLNKEIVNVNGGAIALGHPIGCSGARILVTLVHEMKRRNVRYGLATLCIAGGLGTSTVVELI</sequence>
<dbReference type="Gene3D" id="3.40.47.10">
    <property type="match status" value="1"/>
</dbReference>
<dbReference type="EMBL" id="VSSQ01031498">
    <property type="protein sequence ID" value="MPM82404.1"/>
    <property type="molecule type" value="Genomic_DNA"/>
</dbReference>
<evidence type="ECO:0000259" key="4">
    <source>
        <dbReference type="Pfam" id="PF00108"/>
    </source>
</evidence>
<dbReference type="PROSITE" id="PS00737">
    <property type="entry name" value="THIOLASE_2"/>
    <property type="match status" value="1"/>
</dbReference>
<dbReference type="NCBIfam" id="TIGR01930">
    <property type="entry name" value="AcCoA-C-Actrans"/>
    <property type="match status" value="1"/>
</dbReference>
<dbReference type="InterPro" id="IPR020613">
    <property type="entry name" value="Thiolase_CS"/>
</dbReference>
<dbReference type="Pfam" id="PF00108">
    <property type="entry name" value="Thiolase_N"/>
    <property type="match status" value="1"/>
</dbReference>
<comment type="similarity">
    <text evidence="1">Belongs to the thiolase-like superfamily. Thiolase family.</text>
</comment>
<dbReference type="CDD" id="cd00751">
    <property type="entry name" value="thiolase"/>
    <property type="match status" value="1"/>
</dbReference>
<accession>A0A645CZK4</accession>
<proteinExistence type="inferred from homology"/>
<organism evidence="6">
    <name type="scientific">bioreactor metagenome</name>
    <dbReference type="NCBI Taxonomy" id="1076179"/>
    <lineage>
        <taxon>unclassified sequences</taxon>
        <taxon>metagenomes</taxon>
        <taxon>ecological metagenomes</taxon>
    </lineage>
</organism>
<dbReference type="EC" id="2.3.1.9" evidence="6"/>
<dbReference type="Pfam" id="PF02803">
    <property type="entry name" value="Thiolase_C"/>
    <property type="match status" value="1"/>
</dbReference>
<comment type="caution">
    <text evidence="6">The sequence shown here is derived from an EMBL/GenBank/DDBJ whole genome shotgun (WGS) entry which is preliminary data.</text>
</comment>
<dbReference type="GO" id="GO:0003985">
    <property type="term" value="F:acetyl-CoA C-acetyltransferase activity"/>
    <property type="evidence" value="ECO:0007669"/>
    <property type="project" value="UniProtKB-EC"/>
</dbReference>
<evidence type="ECO:0000256" key="2">
    <source>
        <dbReference type="ARBA" id="ARBA00022679"/>
    </source>
</evidence>
<keyword evidence="3 6" id="KW-0012">Acyltransferase</keyword>
<reference evidence="6" key="1">
    <citation type="submission" date="2019-08" db="EMBL/GenBank/DDBJ databases">
        <authorList>
            <person name="Kucharzyk K."/>
            <person name="Murdoch R.W."/>
            <person name="Higgins S."/>
            <person name="Loffler F."/>
        </authorList>
    </citation>
    <scope>NUCLEOTIDE SEQUENCE</scope>
</reference>